<dbReference type="Proteomes" id="UP000029033">
    <property type="component" value="Unassembled WGS sequence"/>
</dbReference>
<dbReference type="eggNOG" id="COG0494">
    <property type="taxonomic scope" value="Bacteria"/>
</dbReference>
<organism evidence="4 5">
    <name type="scientific">Bifidobacterium scardovii</name>
    <dbReference type="NCBI Taxonomy" id="158787"/>
    <lineage>
        <taxon>Bacteria</taxon>
        <taxon>Bacillati</taxon>
        <taxon>Actinomycetota</taxon>
        <taxon>Actinomycetes</taxon>
        <taxon>Bifidobacteriales</taxon>
        <taxon>Bifidobacteriaceae</taxon>
        <taxon>Bifidobacterium</taxon>
    </lineage>
</organism>
<feature type="compositionally biased region" description="Basic residues" evidence="2">
    <location>
        <begin position="88"/>
        <end position="97"/>
    </location>
</feature>
<evidence type="ECO:0000313" key="4">
    <source>
        <dbReference type="EMBL" id="KFI95583.1"/>
    </source>
</evidence>
<dbReference type="Pfam" id="PF00300">
    <property type="entry name" value="His_Phos_1"/>
    <property type="match status" value="1"/>
</dbReference>
<evidence type="ECO:0000256" key="2">
    <source>
        <dbReference type="SAM" id="MobiDB-lite"/>
    </source>
</evidence>
<dbReference type="InterPro" id="IPR051325">
    <property type="entry name" value="Nudix_hydrolase_domain"/>
</dbReference>
<dbReference type="PANTHER" id="PTHR21340:SF0">
    <property type="entry name" value="BIS(5'-NUCLEOSYL)-TETRAPHOSPHATASE [ASYMMETRICAL]"/>
    <property type="match status" value="1"/>
</dbReference>
<evidence type="ECO:0000256" key="1">
    <source>
        <dbReference type="ARBA" id="ARBA00022801"/>
    </source>
</evidence>
<accession>A0A087DJ83</accession>
<dbReference type="Gene3D" id="3.40.50.1240">
    <property type="entry name" value="Phosphoglycerate mutase-like"/>
    <property type="match status" value="1"/>
</dbReference>
<dbReference type="EMBL" id="JGZO01000002">
    <property type="protein sequence ID" value="KFI95583.1"/>
    <property type="molecule type" value="Genomic_DNA"/>
</dbReference>
<proteinExistence type="predicted"/>
<dbReference type="GO" id="GO:0006754">
    <property type="term" value="P:ATP biosynthetic process"/>
    <property type="evidence" value="ECO:0007669"/>
    <property type="project" value="TreeGrafter"/>
</dbReference>
<dbReference type="SMART" id="SM00855">
    <property type="entry name" value="PGAM"/>
    <property type="match status" value="1"/>
</dbReference>
<reference evidence="4 5" key="1">
    <citation type="submission" date="2014-03" db="EMBL/GenBank/DDBJ databases">
        <title>Genomics of Bifidobacteria.</title>
        <authorList>
            <person name="Ventura M."/>
            <person name="Milani C."/>
            <person name="Lugli G.A."/>
        </authorList>
    </citation>
    <scope>NUCLEOTIDE SEQUENCE [LARGE SCALE GENOMIC DNA]</scope>
    <source>
        <strain evidence="4 5">LMG 21589</strain>
    </source>
</reference>
<dbReference type="GO" id="GO:0035539">
    <property type="term" value="F:8-oxo-7,8-dihydrodeoxyguanosine triphosphate pyrophosphatase activity"/>
    <property type="evidence" value="ECO:0007669"/>
    <property type="project" value="UniProtKB-EC"/>
</dbReference>
<feature type="region of interest" description="Disordered" evidence="2">
    <location>
        <begin position="26"/>
        <end position="103"/>
    </location>
</feature>
<name>A0A087DJ83_9BIFI</name>
<dbReference type="GO" id="GO:0006167">
    <property type="term" value="P:AMP biosynthetic process"/>
    <property type="evidence" value="ECO:0007669"/>
    <property type="project" value="TreeGrafter"/>
</dbReference>
<dbReference type="eggNOG" id="COG2062">
    <property type="taxonomic scope" value="Bacteria"/>
</dbReference>
<dbReference type="InterPro" id="IPR013078">
    <property type="entry name" value="His_Pase_superF_clade-1"/>
</dbReference>
<dbReference type="STRING" id="158787.BSCA_0615"/>
<dbReference type="Gene3D" id="3.90.79.10">
    <property type="entry name" value="Nucleoside Triphosphate Pyrophosphohydrolase"/>
    <property type="match status" value="1"/>
</dbReference>
<comment type="caution">
    <text evidence="4">The sequence shown here is derived from an EMBL/GenBank/DDBJ whole genome shotgun (WGS) entry which is preliminary data.</text>
</comment>
<dbReference type="InterPro" id="IPR000086">
    <property type="entry name" value="NUDIX_hydrolase_dom"/>
</dbReference>
<dbReference type="PANTHER" id="PTHR21340">
    <property type="entry name" value="DIADENOSINE 5,5-P1,P4-TETRAPHOSPHATE PYROPHOSPHOHYDROLASE MUTT"/>
    <property type="match status" value="1"/>
</dbReference>
<dbReference type="Pfam" id="PF00293">
    <property type="entry name" value="NUDIX"/>
    <property type="match status" value="1"/>
</dbReference>
<keyword evidence="1 4" id="KW-0378">Hydrolase</keyword>
<dbReference type="AlphaFoldDB" id="A0A087DJ83"/>
<dbReference type="InterPro" id="IPR029033">
    <property type="entry name" value="His_PPase_superfam"/>
</dbReference>
<dbReference type="SUPFAM" id="SSF53254">
    <property type="entry name" value="Phosphoglycerate mutase-like"/>
    <property type="match status" value="1"/>
</dbReference>
<evidence type="ECO:0000313" key="5">
    <source>
        <dbReference type="Proteomes" id="UP000029033"/>
    </source>
</evidence>
<evidence type="ECO:0000259" key="3">
    <source>
        <dbReference type="PROSITE" id="PS51462"/>
    </source>
</evidence>
<protein>
    <submittedName>
        <fullName evidence="4">DNA mismatch repair protein MutT</fullName>
        <ecNumber evidence="4">3.6.1.55</ecNumber>
    </submittedName>
</protein>
<dbReference type="InterPro" id="IPR015797">
    <property type="entry name" value="NUDIX_hydrolase-like_dom_sf"/>
</dbReference>
<feature type="domain" description="Nudix hydrolase" evidence="3">
    <location>
        <begin position="95"/>
        <end position="244"/>
    </location>
</feature>
<dbReference type="PROSITE" id="PS51462">
    <property type="entry name" value="NUDIX"/>
    <property type="match status" value="1"/>
</dbReference>
<dbReference type="SUPFAM" id="SSF55811">
    <property type="entry name" value="Nudix"/>
    <property type="match status" value="1"/>
</dbReference>
<dbReference type="CDD" id="cd03673">
    <property type="entry name" value="NUDIX_Ap6A_hydrolase"/>
    <property type="match status" value="1"/>
</dbReference>
<sequence>MRGMGSNVRHIVEAAGGILYRIIDEDGSDDAGSAASPANVPSDYPDISPNADAGASEGIGESSRPEEPTAADGTTADGTKNDDAAAGKHSRKSKHHRPPVDQPDILDRIEVCIVHRPKYDDWSWPKGKLELNESHRHAAVREIGEETGLSVQLGPYLGEVEYPLSEEGRKTRRSTDRSLDTKHILYWMAQPISPTDAEHLIDAFGPVHRADVGEIDDIIWVSVIEARKILSHSTDKDILALFVDRLQEGAAEAQNILIVRHAKAEARKTWKGTDANRPITPRGAAAAYALNRELACYNPTRLATSPWIRCQETLHVLSWQTDRPMHHLDALTEDAFAENPDRAWQCFLEEIRHTLAGRKTTAICMHRPVIGGIFEHLRDLCASGALTKRLIAKSPYMPTATAVALFVVDSPQGPRIIDIQKVAPLVY</sequence>
<dbReference type="CDD" id="cd07067">
    <property type="entry name" value="HP_PGM_like"/>
    <property type="match status" value="1"/>
</dbReference>
<dbReference type="PROSITE" id="PS00893">
    <property type="entry name" value="NUDIX_BOX"/>
    <property type="match status" value="1"/>
</dbReference>
<gene>
    <name evidence="4" type="ORF">BSCA_0615</name>
</gene>
<keyword evidence="5" id="KW-1185">Reference proteome</keyword>
<dbReference type="EC" id="3.6.1.55" evidence="4"/>
<dbReference type="InterPro" id="IPR020084">
    <property type="entry name" value="NUDIX_hydrolase_CS"/>
</dbReference>
<dbReference type="GO" id="GO:0004081">
    <property type="term" value="F:bis(5'-nucleosyl)-tetraphosphatase (asymmetrical) activity"/>
    <property type="evidence" value="ECO:0007669"/>
    <property type="project" value="TreeGrafter"/>
</dbReference>